<name>A0A6J5UGV6_PRUAR</name>
<evidence type="ECO:0000256" key="1">
    <source>
        <dbReference type="ARBA" id="ARBA00004123"/>
    </source>
</evidence>
<gene>
    <name evidence="6" type="ORF">CURHAP_LOCUS24505</name>
</gene>
<dbReference type="EMBL" id="CAEKDK010000004">
    <property type="protein sequence ID" value="CAB4275579.1"/>
    <property type="molecule type" value="Genomic_DNA"/>
</dbReference>
<feature type="compositionally biased region" description="Basic and acidic residues" evidence="4">
    <location>
        <begin position="77"/>
        <end position="98"/>
    </location>
</feature>
<protein>
    <recommendedName>
        <fullName evidence="5">RNA polymerase Rpb4/RPC9 core domain-containing protein</fullName>
    </recommendedName>
</protein>
<dbReference type="GO" id="GO:0005634">
    <property type="term" value="C:nucleus"/>
    <property type="evidence" value="ECO:0007669"/>
    <property type="project" value="UniProtKB-SubCell"/>
</dbReference>
<accession>A0A6J5UGV6</accession>
<dbReference type="GO" id="GO:0030880">
    <property type="term" value="C:RNA polymerase complex"/>
    <property type="evidence" value="ECO:0007669"/>
    <property type="project" value="InterPro"/>
</dbReference>
<comment type="similarity">
    <text evidence="3">Belongs to the eukaryotic RPB4 RNA polymerase subunit family.</text>
</comment>
<dbReference type="Gene3D" id="1.20.1250.40">
    <property type="match status" value="1"/>
</dbReference>
<feature type="compositionally biased region" description="Basic and acidic residues" evidence="4">
    <location>
        <begin position="30"/>
        <end position="40"/>
    </location>
</feature>
<feature type="region of interest" description="Disordered" evidence="4">
    <location>
        <begin position="1"/>
        <end position="98"/>
    </location>
</feature>
<dbReference type="GO" id="GO:0000166">
    <property type="term" value="F:nucleotide binding"/>
    <property type="evidence" value="ECO:0007669"/>
    <property type="project" value="InterPro"/>
</dbReference>
<dbReference type="InterPro" id="IPR006590">
    <property type="entry name" value="RNA_pol_Rpb4/RPC9_core"/>
</dbReference>
<dbReference type="SMART" id="SM00657">
    <property type="entry name" value="RPOL4c"/>
    <property type="match status" value="1"/>
</dbReference>
<reference evidence="6 7" key="1">
    <citation type="submission" date="2020-05" db="EMBL/GenBank/DDBJ databases">
        <authorList>
            <person name="Campoy J."/>
            <person name="Schneeberger K."/>
            <person name="Spophaly S."/>
        </authorList>
    </citation>
    <scope>NUCLEOTIDE SEQUENCE [LARGE SCALE GENOMIC DNA]</scope>
    <source>
        <strain evidence="6">PruArmRojPasFocal</strain>
    </source>
</reference>
<dbReference type="AlphaFoldDB" id="A0A6J5UGV6"/>
<evidence type="ECO:0000259" key="5">
    <source>
        <dbReference type="SMART" id="SM00657"/>
    </source>
</evidence>
<dbReference type="InterPro" id="IPR010997">
    <property type="entry name" value="HRDC-like_sf"/>
</dbReference>
<feature type="compositionally biased region" description="Basic and acidic residues" evidence="4">
    <location>
        <begin position="48"/>
        <end position="59"/>
    </location>
</feature>
<comment type="subcellular location">
    <subcellularLocation>
        <location evidence="1">Nucleus</location>
    </subcellularLocation>
</comment>
<evidence type="ECO:0000313" key="6">
    <source>
        <dbReference type="EMBL" id="CAB4275579.1"/>
    </source>
</evidence>
<feature type="domain" description="RNA polymerase Rpb4/RPC9 core" evidence="5">
    <location>
        <begin position="103"/>
        <end position="216"/>
    </location>
</feature>
<feature type="compositionally biased region" description="Polar residues" evidence="4">
    <location>
        <begin position="20"/>
        <end position="29"/>
    </location>
</feature>
<dbReference type="GO" id="GO:0006352">
    <property type="term" value="P:DNA-templated transcription initiation"/>
    <property type="evidence" value="ECO:0007669"/>
    <property type="project" value="InterPro"/>
</dbReference>
<evidence type="ECO:0000256" key="4">
    <source>
        <dbReference type="SAM" id="MobiDB-lite"/>
    </source>
</evidence>
<dbReference type="SUPFAM" id="SSF47819">
    <property type="entry name" value="HRDC-like"/>
    <property type="match status" value="1"/>
</dbReference>
<dbReference type="Proteomes" id="UP000507222">
    <property type="component" value="Unassembled WGS sequence"/>
</dbReference>
<evidence type="ECO:0000256" key="3">
    <source>
        <dbReference type="ARBA" id="ARBA00025724"/>
    </source>
</evidence>
<organism evidence="6 7">
    <name type="scientific">Prunus armeniaca</name>
    <name type="common">Apricot</name>
    <name type="synonym">Armeniaca vulgaris</name>
    <dbReference type="NCBI Taxonomy" id="36596"/>
    <lineage>
        <taxon>Eukaryota</taxon>
        <taxon>Viridiplantae</taxon>
        <taxon>Streptophyta</taxon>
        <taxon>Embryophyta</taxon>
        <taxon>Tracheophyta</taxon>
        <taxon>Spermatophyta</taxon>
        <taxon>Magnoliopsida</taxon>
        <taxon>eudicotyledons</taxon>
        <taxon>Gunneridae</taxon>
        <taxon>Pentapetalae</taxon>
        <taxon>rosids</taxon>
        <taxon>fabids</taxon>
        <taxon>Rosales</taxon>
        <taxon>Rosaceae</taxon>
        <taxon>Amygdaloideae</taxon>
        <taxon>Amygdaleae</taxon>
        <taxon>Prunus</taxon>
    </lineage>
</organism>
<dbReference type="InterPro" id="IPR005574">
    <property type="entry name" value="Rpb4/RPC9"/>
</dbReference>
<sequence>MSEKGGKGFSLPTGKAVKSSLKSTPSTKDASLKGKDDSSTKSKKGRKVQFDSEGLHEPKSNFSSKFDNPAAASGKADWGKGGKGDKVGNGRKKEPQPLELKIEQELPQSAKCLMDCEAADILQGIQEQMILLSKDPTIKIPVSFDKGLQYAKRTSHYTNPQSVRKVLETLTKYGVSDGEISVIANVCPETTDEVFALVPSLKSFLVFDVKAEKGISDYEKRAQPTAQRSYWMQMALIWRDLALCSIKGRAAA</sequence>
<dbReference type="Pfam" id="PF03874">
    <property type="entry name" value="RNA_pol_Rpb4"/>
    <property type="match status" value="1"/>
</dbReference>
<evidence type="ECO:0000313" key="7">
    <source>
        <dbReference type="Proteomes" id="UP000507222"/>
    </source>
</evidence>
<dbReference type="PANTHER" id="PTHR21297">
    <property type="entry name" value="DNA-DIRECTED RNA POLYMERASE II"/>
    <property type="match status" value="1"/>
</dbReference>
<dbReference type="InterPro" id="IPR038324">
    <property type="entry name" value="Rpb4/RPC9_sf"/>
</dbReference>
<proteinExistence type="inferred from homology"/>
<dbReference type="InterPro" id="IPR045222">
    <property type="entry name" value="Rpb4-like"/>
</dbReference>
<keyword evidence="2" id="KW-0539">Nucleus</keyword>
<evidence type="ECO:0000256" key="2">
    <source>
        <dbReference type="ARBA" id="ARBA00023242"/>
    </source>
</evidence>